<organism evidence="2 3">
    <name type="scientific">Georgenia halophila</name>
    <dbReference type="NCBI Taxonomy" id="620889"/>
    <lineage>
        <taxon>Bacteria</taxon>
        <taxon>Bacillati</taxon>
        <taxon>Actinomycetota</taxon>
        <taxon>Actinomycetes</taxon>
        <taxon>Micrococcales</taxon>
        <taxon>Bogoriellaceae</taxon>
        <taxon>Georgenia</taxon>
    </lineage>
</organism>
<dbReference type="PANTHER" id="PTHR40274">
    <property type="entry name" value="VIRGINIAMYCIN B LYASE"/>
    <property type="match status" value="1"/>
</dbReference>
<dbReference type="SUPFAM" id="SSF63829">
    <property type="entry name" value="Calcium-dependent phosphotriesterase"/>
    <property type="match status" value="1"/>
</dbReference>
<dbReference type="InterPro" id="IPR015943">
    <property type="entry name" value="WD40/YVTN_repeat-like_dom_sf"/>
</dbReference>
<dbReference type="PANTHER" id="PTHR40274:SF3">
    <property type="entry name" value="VIRGINIAMYCIN B LYASE"/>
    <property type="match status" value="1"/>
</dbReference>
<keyword evidence="3" id="KW-1185">Reference proteome</keyword>
<sequence>MTATARSSGTVPHRAVALLAAAAMTLAALLGATVSAPTARADIPATNLGPALQTVNVRSAAFAELPDGRQVVYATSNGEPASFNMIDVLTGERLFATTIERATLGGFIAVAPDGTVYFTARSPMNGGLFSFDPHSHEVTHIADDLFGQRVLYDGTFDDDGTLYFGTYPDAKVVSYDPGTGELRDYGTQTEEAAYVFGLGIVDGEIWAGTGPVPHLYRIDPDTGERTEMHPPEHVMEGADWFISIEPRDDLVFVRLSPRGRYDMAVYHRAEGRWLDGVVEGTFDTALTEPARGNRAYFLQGDVLTGYHLRDERVFATGFEGSELHRAMSDAVGTYGIAVLDLPGYPADTVVGINTDGNLWRYNMATKRGELVPADVLGSPAGAHSMGVGPDGAVYMGAYLSSGALSRIDPLTQQIEQLRGPKQGDTIISHGDQLVVSSYPGAVVHVGEPGTEWKAFDQVLELGRGAPNYQDRIVAMASVGDRVAVGSVPDYGQLGGALTIVDPQTGAHEFHRDVVTDQSVVSLAYRDGFVYGGTSVHGGLSTEPSRDEAELFVWDVSSGTRVFSDVVVPGAEVIGELAFGPDGLLRGLTDTGVVFTFDPGTRAVLGEVETGLATSNAWGLGTALHYRQADDAFYGVAGGALFTVQRGAAEHDVLVPSGVRRAALDGQGRVYYATDVDVYRLD</sequence>
<accession>A0ABP8LLN2</accession>
<evidence type="ECO:0000313" key="2">
    <source>
        <dbReference type="EMBL" id="GAA4430671.1"/>
    </source>
</evidence>
<gene>
    <name evidence="2" type="ORF">GCM10023169_34360</name>
</gene>
<keyword evidence="1" id="KW-0732">Signal</keyword>
<dbReference type="EMBL" id="BAABGN010000013">
    <property type="protein sequence ID" value="GAA4430671.1"/>
    <property type="molecule type" value="Genomic_DNA"/>
</dbReference>
<evidence type="ECO:0000313" key="3">
    <source>
        <dbReference type="Proteomes" id="UP001500622"/>
    </source>
</evidence>
<dbReference type="InterPro" id="IPR051344">
    <property type="entry name" value="Vgb"/>
</dbReference>
<dbReference type="Proteomes" id="UP001500622">
    <property type="component" value="Unassembled WGS sequence"/>
</dbReference>
<dbReference type="InterPro" id="IPR006311">
    <property type="entry name" value="TAT_signal"/>
</dbReference>
<name>A0ABP8LLN2_9MICO</name>
<dbReference type="SUPFAM" id="SSF69322">
    <property type="entry name" value="Tricorn protease domain 2"/>
    <property type="match status" value="1"/>
</dbReference>
<proteinExistence type="predicted"/>
<dbReference type="PROSITE" id="PS51318">
    <property type="entry name" value="TAT"/>
    <property type="match status" value="1"/>
</dbReference>
<comment type="caution">
    <text evidence="2">The sequence shown here is derived from an EMBL/GenBank/DDBJ whole genome shotgun (WGS) entry which is preliminary data.</text>
</comment>
<reference evidence="3" key="1">
    <citation type="journal article" date="2019" name="Int. J. Syst. Evol. Microbiol.">
        <title>The Global Catalogue of Microorganisms (GCM) 10K type strain sequencing project: providing services to taxonomists for standard genome sequencing and annotation.</title>
        <authorList>
            <consortium name="The Broad Institute Genomics Platform"/>
            <consortium name="The Broad Institute Genome Sequencing Center for Infectious Disease"/>
            <person name="Wu L."/>
            <person name="Ma J."/>
        </authorList>
    </citation>
    <scope>NUCLEOTIDE SEQUENCE [LARGE SCALE GENOMIC DNA]</scope>
    <source>
        <strain evidence="3">JCM 17810</strain>
    </source>
</reference>
<feature type="chain" id="PRO_5047516883" description="PQQ-binding-like beta-propeller repeat protein" evidence="1">
    <location>
        <begin position="42"/>
        <end position="681"/>
    </location>
</feature>
<dbReference type="Gene3D" id="2.130.10.10">
    <property type="entry name" value="YVTN repeat-like/Quinoprotein amine dehydrogenase"/>
    <property type="match status" value="1"/>
</dbReference>
<protein>
    <recommendedName>
        <fullName evidence="4">PQQ-binding-like beta-propeller repeat protein</fullName>
    </recommendedName>
</protein>
<evidence type="ECO:0008006" key="4">
    <source>
        <dbReference type="Google" id="ProtNLM"/>
    </source>
</evidence>
<feature type="signal peptide" evidence="1">
    <location>
        <begin position="1"/>
        <end position="41"/>
    </location>
</feature>
<dbReference type="RefSeq" id="WP_345217784.1">
    <property type="nucleotide sequence ID" value="NZ_BAABGN010000013.1"/>
</dbReference>
<evidence type="ECO:0000256" key="1">
    <source>
        <dbReference type="SAM" id="SignalP"/>
    </source>
</evidence>